<dbReference type="PROSITE" id="PS51388">
    <property type="entry name" value="GED"/>
    <property type="match status" value="1"/>
</dbReference>
<comment type="caution">
    <text evidence="6">The sequence shown here is derived from an EMBL/GenBank/DDBJ whole genome shotgun (WGS) entry which is preliminary data.</text>
</comment>
<dbReference type="GO" id="GO:0005525">
    <property type="term" value="F:GTP binding"/>
    <property type="evidence" value="ECO:0007669"/>
    <property type="project" value="UniProtKB-KW"/>
</dbReference>
<dbReference type="InterPro" id="IPR022812">
    <property type="entry name" value="Dynamin"/>
</dbReference>
<evidence type="ECO:0000259" key="5">
    <source>
        <dbReference type="PROSITE" id="PS51718"/>
    </source>
</evidence>
<dbReference type="InterPro" id="IPR045063">
    <property type="entry name" value="Dynamin_N"/>
</dbReference>
<dbReference type="PROSITE" id="PS51718">
    <property type="entry name" value="G_DYNAMIN_2"/>
    <property type="match status" value="1"/>
</dbReference>
<comment type="similarity">
    <text evidence="3">Belongs to the TRAFAC class dynamin-like GTPase superfamily. Dynamin/Fzo/YdjA family.</text>
</comment>
<dbReference type="Pfam" id="PF01031">
    <property type="entry name" value="Dynamin_M"/>
    <property type="match status" value="2"/>
</dbReference>
<dbReference type="InterPro" id="IPR000375">
    <property type="entry name" value="Dynamin_stalk"/>
</dbReference>
<feature type="domain" description="GED" evidence="4">
    <location>
        <begin position="524"/>
        <end position="615"/>
    </location>
</feature>
<dbReference type="InterPro" id="IPR001401">
    <property type="entry name" value="Dynamin_GTPase"/>
</dbReference>
<dbReference type="PANTHER" id="PTHR11566">
    <property type="entry name" value="DYNAMIN"/>
    <property type="match status" value="1"/>
</dbReference>
<dbReference type="Gene3D" id="1.20.120.1240">
    <property type="entry name" value="Dynamin, middle domain"/>
    <property type="match status" value="1"/>
</dbReference>
<keyword evidence="2 3" id="KW-0342">GTP-binding</keyword>
<dbReference type="Pfam" id="PF00350">
    <property type="entry name" value="Dynamin_N"/>
    <property type="match status" value="1"/>
</dbReference>
<dbReference type="GO" id="GO:0005874">
    <property type="term" value="C:microtubule"/>
    <property type="evidence" value="ECO:0007669"/>
    <property type="project" value="TreeGrafter"/>
</dbReference>
<dbReference type="InterPro" id="IPR030381">
    <property type="entry name" value="G_DYNAMIN_dom"/>
</dbReference>
<dbReference type="PROSITE" id="PS00410">
    <property type="entry name" value="G_DYNAMIN_1"/>
    <property type="match status" value="1"/>
</dbReference>
<evidence type="ECO:0000256" key="3">
    <source>
        <dbReference type="RuleBase" id="RU003932"/>
    </source>
</evidence>
<dbReference type="GO" id="GO:0008017">
    <property type="term" value="F:microtubule binding"/>
    <property type="evidence" value="ECO:0007669"/>
    <property type="project" value="TreeGrafter"/>
</dbReference>
<protein>
    <submittedName>
        <fullName evidence="6">Uncharacterized protein</fullName>
    </submittedName>
</protein>
<dbReference type="GO" id="GO:0003924">
    <property type="term" value="F:GTPase activity"/>
    <property type="evidence" value="ECO:0007669"/>
    <property type="project" value="InterPro"/>
</dbReference>
<dbReference type="PRINTS" id="PR00195">
    <property type="entry name" value="DYNAMIN"/>
</dbReference>
<dbReference type="Pfam" id="PF02212">
    <property type="entry name" value="GED"/>
    <property type="match status" value="1"/>
</dbReference>
<dbReference type="InterPro" id="IPR027417">
    <property type="entry name" value="P-loop_NTPase"/>
</dbReference>
<reference evidence="6" key="1">
    <citation type="submission" date="2019-06" db="EMBL/GenBank/DDBJ databases">
        <authorList>
            <person name="Zheng W."/>
        </authorList>
    </citation>
    <scope>NUCLEOTIDE SEQUENCE</scope>
    <source>
        <strain evidence="6">QDHG01</strain>
    </source>
</reference>
<name>A0A8J8NWN2_HALGN</name>
<dbReference type="Proteomes" id="UP000785679">
    <property type="component" value="Unassembled WGS sequence"/>
</dbReference>
<evidence type="ECO:0000256" key="1">
    <source>
        <dbReference type="ARBA" id="ARBA00022741"/>
    </source>
</evidence>
<gene>
    <name evidence="6" type="ORF">FGO68_gene13270</name>
</gene>
<keyword evidence="1 3" id="KW-0547">Nucleotide-binding</keyword>
<dbReference type="GO" id="GO:0016020">
    <property type="term" value="C:membrane"/>
    <property type="evidence" value="ECO:0007669"/>
    <property type="project" value="TreeGrafter"/>
</dbReference>
<evidence type="ECO:0000313" key="6">
    <source>
        <dbReference type="EMBL" id="TNV82977.1"/>
    </source>
</evidence>
<dbReference type="InterPro" id="IPR019762">
    <property type="entry name" value="Dynamin_GTPase_CS"/>
</dbReference>
<dbReference type="AlphaFoldDB" id="A0A8J8NWN2"/>
<proteinExistence type="inferred from homology"/>
<evidence type="ECO:0000256" key="2">
    <source>
        <dbReference type="ARBA" id="ARBA00023134"/>
    </source>
</evidence>
<dbReference type="OrthoDB" id="5061070at2759"/>
<dbReference type="EMBL" id="RRYP01004302">
    <property type="protein sequence ID" value="TNV82977.1"/>
    <property type="molecule type" value="Genomic_DNA"/>
</dbReference>
<keyword evidence="7" id="KW-1185">Reference proteome</keyword>
<sequence>MDKLIPVIMKLQDAFNVINVRNQVELPQIVVVGSQSTGKSSVLESIVGRDFLPRGSGIVTRCPLVLQLKRIDVRATKGQPGVIGQEEWGEFLHKKGEKFFDFSKIRKEIEDQTMRIAGFEKNISDEPISLTIYSPNVVDLTMVDLPGITKVPIKGQPHDIEDQIKRITLKFISQPNALILALTAANTDLANSDALKMAREVDPQGERTIGVVTKIDLMDQGTDALDLLQGKIYPLQLGYYGVKCRSQKQIDDNMSIRQALDNERKFFQDHPIYSSYVDHLGIPFLADSMSQILRRHIVRCIPQLSRQINELLQTKELDLVQIDTHSFSIEGDKGPVVLNLINRFTNSYGDMIEGNVGRIELQEINRFQRLKYKISDVMEQVLDKCLTPTTDMIIQLIEIENAHINTNHPDFVGSADTLLNIFQSKQEQQEDEEDGNEGAKPISLLAKSEDELTEINTFSSKNHTLQPRYQGRNPRETNEGFELLSRLHLDQQSDSRSHLPPIILPQMPPRMRATTENSRIIMETVIIQNLIQSYFAIVKKNIADLVPKTIMAFLVNESKGIAQRELVSEIYKQGNLEELMVEDPVVSQMREQRRREIKSLRHAQELLNDVQQVRL</sequence>
<feature type="domain" description="Dynamin-type G" evidence="5">
    <location>
        <begin position="23"/>
        <end position="302"/>
    </location>
</feature>
<dbReference type="InterPro" id="IPR003130">
    <property type="entry name" value="GED"/>
</dbReference>
<dbReference type="SUPFAM" id="SSF52540">
    <property type="entry name" value="P-loop containing nucleoside triphosphate hydrolases"/>
    <property type="match status" value="1"/>
</dbReference>
<dbReference type="SMART" id="SM00053">
    <property type="entry name" value="DYNc"/>
    <property type="match status" value="1"/>
</dbReference>
<dbReference type="Gene3D" id="3.40.50.300">
    <property type="entry name" value="P-loop containing nucleotide triphosphate hydrolases"/>
    <property type="match status" value="1"/>
</dbReference>
<dbReference type="GO" id="GO:0005737">
    <property type="term" value="C:cytoplasm"/>
    <property type="evidence" value="ECO:0007669"/>
    <property type="project" value="TreeGrafter"/>
</dbReference>
<evidence type="ECO:0000259" key="4">
    <source>
        <dbReference type="PROSITE" id="PS51388"/>
    </source>
</evidence>
<dbReference type="CDD" id="cd08771">
    <property type="entry name" value="DLP_1"/>
    <property type="match status" value="1"/>
</dbReference>
<accession>A0A8J8NWN2</accession>
<dbReference type="InterPro" id="IPR020850">
    <property type="entry name" value="GED_dom"/>
</dbReference>
<evidence type="ECO:0000313" key="7">
    <source>
        <dbReference type="Proteomes" id="UP000785679"/>
    </source>
</evidence>
<organism evidence="6 7">
    <name type="scientific">Halteria grandinella</name>
    <dbReference type="NCBI Taxonomy" id="5974"/>
    <lineage>
        <taxon>Eukaryota</taxon>
        <taxon>Sar</taxon>
        <taxon>Alveolata</taxon>
        <taxon>Ciliophora</taxon>
        <taxon>Intramacronucleata</taxon>
        <taxon>Spirotrichea</taxon>
        <taxon>Stichotrichia</taxon>
        <taxon>Sporadotrichida</taxon>
        <taxon>Halteriidae</taxon>
        <taxon>Halteria</taxon>
    </lineage>
</organism>
<dbReference type="FunFam" id="3.40.50.300:FF:001027">
    <property type="entry name" value="dynamin-related protein 3A"/>
    <property type="match status" value="1"/>
</dbReference>
<dbReference type="SMART" id="SM00302">
    <property type="entry name" value="GED"/>
    <property type="match status" value="1"/>
</dbReference>